<dbReference type="EMBL" id="JBAGLP010000118">
    <property type="protein sequence ID" value="MEG3616070.1"/>
    <property type="molecule type" value="Genomic_DNA"/>
</dbReference>
<evidence type="ECO:0000313" key="3">
    <source>
        <dbReference type="Proteomes" id="UP001310387"/>
    </source>
</evidence>
<proteinExistence type="predicted"/>
<name>A0ABU7Z9X2_9MICO</name>
<gene>
    <name evidence="2" type="ORF">V5O49_13125</name>
</gene>
<accession>A0ABU7Z9X2</accession>
<reference evidence="2" key="1">
    <citation type="journal article" date="2024" name="Antonie Van Leeuwenhoek">
        <title>Isoptericola haloaureus sp. nov., a dimorphic actinobacterium isolated from mangrove sediments of southeast India, implicating biosaline agricultural significance through nitrogen fixation and salt tolerance genes.</title>
        <authorList>
            <person name="Prathaban M."/>
            <person name="Prathiviraj R."/>
            <person name="Ravichandran M."/>
            <person name="Natarajan S.D."/>
            <person name="Sobanaa M."/>
            <person name="Hari Krishna Kumar S."/>
            <person name="Chandrasekar V."/>
            <person name="Selvin J."/>
        </authorList>
    </citation>
    <scope>NUCLEOTIDE SEQUENCE</scope>
    <source>
        <strain evidence="2">MP1014</strain>
    </source>
</reference>
<reference evidence="2" key="2">
    <citation type="submission" date="2024-02" db="EMBL/GenBank/DDBJ databases">
        <authorList>
            <person name="Prathaban M."/>
            <person name="Mythili R."/>
            <person name="Sharmila Devi N."/>
            <person name="Sobanaa M."/>
            <person name="Prathiviraj R."/>
            <person name="Selvin J."/>
        </authorList>
    </citation>
    <scope>NUCLEOTIDE SEQUENCE</scope>
    <source>
        <strain evidence="2">MP1014</strain>
    </source>
</reference>
<comment type="caution">
    <text evidence="2">The sequence shown here is derived from an EMBL/GenBank/DDBJ whole genome shotgun (WGS) entry which is preliminary data.</text>
</comment>
<feature type="compositionally biased region" description="Low complexity" evidence="1">
    <location>
        <begin position="1"/>
        <end position="17"/>
    </location>
</feature>
<keyword evidence="3" id="KW-1185">Reference proteome</keyword>
<dbReference type="SUPFAM" id="SSF55347">
    <property type="entry name" value="Glyceraldehyde-3-phosphate dehydrogenase-like, C-terminal domain"/>
    <property type="match status" value="1"/>
</dbReference>
<dbReference type="InterPro" id="IPR036291">
    <property type="entry name" value="NAD(P)-bd_dom_sf"/>
</dbReference>
<dbReference type="SUPFAM" id="SSF51735">
    <property type="entry name" value="NAD(P)-binding Rossmann-fold domains"/>
    <property type="match status" value="1"/>
</dbReference>
<evidence type="ECO:0008006" key="4">
    <source>
        <dbReference type="Google" id="ProtNLM"/>
    </source>
</evidence>
<organism evidence="2 3">
    <name type="scientific">Isoptericola haloaureus</name>
    <dbReference type="NCBI Taxonomy" id="1542902"/>
    <lineage>
        <taxon>Bacteria</taxon>
        <taxon>Bacillati</taxon>
        <taxon>Actinomycetota</taxon>
        <taxon>Actinomycetes</taxon>
        <taxon>Micrococcales</taxon>
        <taxon>Promicromonosporaceae</taxon>
        <taxon>Isoptericola</taxon>
    </lineage>
</organism>
<evidence type="ECO:0000313" key="2">
    <source>
        <dbReference type="EMBL" id="MEG3616070.1"/>
    </source>
</evidence>
<feature type="region of interest" description="Disordered" evidence="1">
    <location>
        <begin position="1"/>
        <end position="37"/>
    </location>
</feature>
<evidence type="ECO:0000256" key="1">
    <source>
        <dbReference type="SAM" id="MobiDB-lite"/>
    </source>
</evidence>
<dbReference type="Gene3D" id="3.30.360.10">
    <property type="entry name" value="Dihydrodipicolinate Reductase, domain 2"/>
    <property type="match status" value="1"/>
</dbReference>
<dbReference type="Proteomes" id="UP001310387">
    <property type="component" value="Unassembled WGS sequence"/>
</dbReference>
<dbReference type="RefSeq" id="WP_332902590.1">
    <property type="nucleotide sequence ID" value="NZ_JBAGLP010000118.1"/>
</dbReference>
<protein>
    <recommendedName>
        <fullName evidence="4">Gfo/Idh/MocA-like oxidoreductase N-terminal domain-containing protein</fullName>
    </recommendedName>
</protein>
<sequence length="350" mass="35023">MTSTTAPATAPAPARPAGRPPAPGPDRPRTAVRTARRRTVLVGDGPTAEAVRDASAGPHADVVDLVADLVGGSASSEAADVDRLVRETAPDVVVVASSRPTAAVVAALDTGADVVLDGAPAGAGEIYTLAEAVRRAEGRLSAAFDDRYAAAAAELRRVVADGRLGTVVSAHAEWLHANRDPRTAAARTSRRADLLGWWIDDVPVSVFAQGPGSTGRASGVASGHGMVLGYQDGATVTCSETAGGPRTGYRVAVNGTLGRADLEVVHGQGARLVVHRHGGGAGVVLDAGAVATDGRSAMLRALLAGTDDAGPLRRRADGSDLLRAAGVAAAAARSAASGRAVPLSALGLAL</sequence>